<reference evidence="13" key="1">
    <citation type="journal article" date="2019" name="Int. J. Syst. Evol. Microbiol.">
        <title>The Global Catalogue of Microorganisms (GCM) 10K type strain sequencing project: providing services to taxonomists for standard genome sequencing and annotation.</title>
        <authorList>
            <consortium name="The Broad Institute Genomics Platform"/>
            <consortium name="The Broad Institute Genome Sequencing Center for Infectious Disease"/>
            <person name="Wu L."/>
            <person name="Ma J."/>
        </authorList>
    </citation>
    <scope>NUCLEOTIDE SEQUENCE [LARGE SCALE GENOMIC DNA]</scope>
    <source>
        <strain evidence="13">CGMCC 1.15342</strain>
    </source>
</reference>
<evidence type="ECO:0000313" key="13">
    <source>
        <dbReference type="Proteomes" id="UP000597338"/>
    </source>
</evidence>
<evidence type="ECO:0000256" key="7">
    <source>
        <dbReference type="ARBA" id="ARBA00023237"/>
    </source>
</evidence>
<keyword evidence="4 8" id="KW-0812">Transmembrane</keyword>
<evidence type="ECO:0000256" key="1">
    <source>
        <dbReference type="ARBA" id="ARBA00004571"/>
    </source>
</evidence>
<feature type="domain" description="TonB-dependent receptor plug" evidence="11">
    <location>
        <begin position="218"/>
        <end position="321"/>
    </location>
</feature>
<keyword evidence="13" id="KW-1185">Reference proteome</keyword>
<keyword evidence="12" id="KW-0675">Receptor</keyword>
<keyword evidence="7 8" id="KW-0998">Cell outer membrane</keyword>
<dbReference type="Gene3D" id="2.60.40.1120">
    <property type="entry name" value="Carboxypeptidase-like, regulatory domain"/>
    <property type="match status" value="1"/>
</dbReference>
<dbReference type="Pfam" id="PF00593">
    <property type="entry name" value="TonB_dep_Rec_b-barrel"/>
    <property type="match status" value="1"/>
</dbReference>
<dbReference type="Pfam" id="PF13620">
    <property type="entry name" value="CarboxypepD_reg"/>
    <property type="match status" value="1"/>
</dbReference>
<dbReference type="Proteomes" id="UP000597338">
    <property type="component" value="Unassembled WGS sequence"/>
</dbReference>
<dbReference type="PROSITE" id="PS52016">
    <property type="entry name" value="TONB_DEPENDENT_REC_3"/>
    <property type="match status" value="1"/>
</dbReference>
<dbReference type="PANTHER" id="PTHR30069">
    <property type="entry name" value="TONB-DEPENDENT OUTER MEMBRANE RECEPTOR"/>
    <property type="match status" value="1"/>
</dbReference>
<dbReference type="SUPFAM" id="SSF49452">
    <property type="entry name" value="Starch-binding domain-like"/>
    <property type="match status" value="1"/>
</dbReference>
<dbReference type="PANTHER" id="PTHR30069:SF42">
    <property type="entry name" value="FERRIC AEROBACTIN RECEPTOR"/>
    <property type="match status" value="1"/>
</dbReference>
<keyword evidence="6 8" id="KW-0472">Membrane</keyword>
<dbReference type="Gene3D" id="2.170.130.10">
    <property type="entry name" value="TonB-dependent receptor, plug domain"/>
    <property type="match status" value="1"/>
</dbReference>
<comment type="subcellular location">
    <subcellularLocation>
        <location evidence="1 8">Cell outer membrane</location>
        <topology evidence="1 8">Multi-pass membrane protein</topology>
    </subcellularLocation>
</comment>
<evidence type="ECO:0000259" key="10">
    <source>
        <dbReference type="Pfam" id="PF00593"/>
    </source>
</evidence>
<dbReference type="Gene3D" id="2.40.170.20">
    <property type="entry name" value="TonB-dependent receptor, beta-barrel domain"/>
    <property type="match status" value="1"/>
</dbReference>
<name>A0ABQ1L3G4_9SPHI</name>
<evidence type="ECO:0000256" key="2">
    <source>
        <dbReference type="ARBA" id="ARBA00022448"/>
    </source>
</evidence>
<dbReference type="EMBL" id="BMIK01000001">
    <property type="protein sequence ID" value="GGC14061.1"/>
    <property type="molecule type" value="Genomic_DNA"/>
</dbReference>
<dbReference type="InterPro" id="IPR013784">
    <property type="entry name" value="Carb-bd-like_fold"/>
</dbReference>
<evidence type="ECO:0000256" key="9">
    <source>
        <dbReference type="RuleBase" id="RU003357"/>
    </source>
</evidence>
<evidence type="ECO:0000313" key="12">
    <source>
        <dbReference type="EMBL" id="GGC14061.1"/>
    </source>
</evidence>
<dbReference type="InterPro" id="IPR012910">
    <property type="entry name" value="Plug_dom"/>
</dbReference>
<keyword evidence="5 9" id="KW-0798">TonB box</keyword>
<comment type="similarity">
    <text evidence="8 9">Belongs to the TonB-dependent receptor family.</text>
</comment>
<dbReference type="InterPro" id="IPR036942">
    <property type="entry name" value="Beta-barrel_TonB_sf"/>
</dbReference>
<dbReference type="SUPFAM" id="SSF56935">
    <property type="entry name" value="Porins"/>
    <property type="match status" value="1"/>
</dbReference>
<evidence type="ECO:0000256" key="5">
    <source>
        <dbReference type="ARBA" id="ARBA00023077"/>
    </source>
</evidence>
<dbReference type="InterPro" id="IPR000531">
    <property type="entry name" value="Beta-barrel_TonB"/>
</dbReference>
<keyword evidence="3 8" id="KW-1134">Transmembrane beta strand</keyword>
<comment type="caution">
    <text evidence="12">The sequence shown here is derived from an EMBL/GenBank/DDBJ whole genome shotgun (WGS) entry which is preliminary data.</text>
</comment>
<protein>
    <submittedName>
        <fullName evidence="12">TonB-dependent receptor</fullName>
    </submittedName>
</protein>
<accession>A0ABQ1L3G4</accession>
<evidence type="ECO:0000256" key="4">
    <source>
        <dbReference type="ARBA" id="ARBA00022692"/>
    </source>
</evidence>
<sequence>MYKSMKFDLSPAGLRYLLPFLFTFFCMVFAPLLSHAQNDPLQRRISVQATGITLTEAFERIGEVAHCTFSYSNTLLDLDRRVNLQFTNATVSDILVQLLGDGIKAARTKGNQILIQASQGKSTIVGTVQTSDGKPAPYVTVGIQGYRSTRTDERGHFRLENVEPGSYQLKATSVGYGNELHAIEVAANQTQEVGFTLQQMGQLSEVVVTASRVQESIDEVPSSVTILNTAQIEKQATINNSISEILGFTVPGLGPSTNKATNSGQTLRGRSVLVLIDGIPQSTPLMNGNRDIRSIDPAVIERVEVIKGATSIYGNGSGGGIINYITKKPDGNKKIAGQTTVGTNGHPAYLANTVGYRLSQTLHGTLNKFSYVVGGTYNYNGVFKDADGNVLAQDDGLSQTYSYNIFAKAAYQLNEVSNLTLSYNTFKSLQETDYINQDGVYGERPAIGVKGEYPGAPAGTPQNHNAYLTYRHEALPLHTSLELTGYYHRFLSTNRYVASSSGWYGPGQTQISSKKRGVRLNLSTPWGGNVLKGNVVYGLDLLGDVTSQPLLDGRIYVPDMNMTNFAPYAQLKADIAQYLIFKGGIRYENAQVKIADFNTLAKGPNGEGVIAVTGGTISYRATMFNAGFRYTKFDALNPFVSFSQGFGLNELGRIVRSAEESTLSQVQTDPIITNNYEAGVSSRFGKFHLTAAYYISTSELGANLVDRGDGHMIPQRAPERVYGYELTADAYLLPNLSIGATYAYVEGKAELENGTKQYLTGARIAPPKATAYVYYAPAEKLELQLFWAHTGNRDRFAPQDNGKYRNAEGPTKAVNLVNLNASYQFNRALRASLGVENLFNNAYFPFYSQYNARNEQYYMGNGAKANLSISYSF</sequence>
<evidence type="ECO:0000256" key="8">
    <source>
        <dbReference type="PROSITE-ProRule" id="PRU01360"/>
    </source>
</evidence>
<gene>
    <name evidence="12" type="ORF">GCM10011386_02180</name>
</gene>
<proteinExistence type="inferred from homology"/>
<organism evidence="12 13">
    <name type="scientific">Parapedobacter defluvii</name>
    <dbReference type="NCBI Taxonomy" id="2045106"/>
    <lineage>
        <taxon>Bacteria</taxon>
        <taxon>Pseudomonadati</taxon>
        <taxon>Bacteroidota</taxon>
        <taxon>Sphingobacteriia</taxon>
        <taxon>Sphingobacteriales</taxon>
        <taxon>Sphingobacteriaceae</taxon>
        <taxon>Parapedobacter</taxon>
    </lineage>
</organism>
<keyword evidence="2 8" id="KW-0813">Transport</keyword>
<evidence type="ECO:0000256" key="6">
    <source>
        <dbReference type="ARBA" id="ARBA00023136"/>
    </source>
</evidence>
<evidence type="ECO:0000256" key="3">
    <source>
        <dbReference type="ARBA" id="ARBA00022452"/>
    </source>
</evidence>
<dbReference type="InterPro" id="IPR037066">
    <property type="entry name" value="Plug_dom_sf"/>
</dbReference>
<feature type="domain" description="TonB-dependent receptor-like beta-barrel" evidence="10">
    <location>
        <begin position="449"/>
        <end position="838"/>
    </location>
</feature>
<dbReference type="Pfam" id="PF07715">
    <property type="entry name" value="Plug"/>
    <property type="match status" value="1"/>
</dbReference>
<dbReference type="CDD" id="cd01347">
    <property type="entry name" value="ligand_gated_channel"/>
    <property type="match status" value="1"/>
</dbReference>
<evidence type="ECO:0000259" key="11">
    <source>
        <dbReference type="Pfam" id="PF07715"/>
    </source>
</evidence>
<dbReference type="InterPro" id="IPR039426">
    <property type="entry name" value="TonB-dep_rcpt-like"/>
</dbReference>